<evidence type="ECO:0000313" key="1">
    <source>
        <dbReference type="EMBL" id="EJF89970.1"/>
    </source>
</evidence>
<protein>
    <recommendedName>
        <fullName evidence="3">Pyruvate carboxyltransferase domain-containing protein</fullName>
    </recommendedName>
</protein>
<dbReference type="AlphaFoldDB" id="J1JZ44"/>
<dbReference type="SUPFAM" id="SSF51569">
    <property type="entry name" value="Aldolase"/>
    <property type="match status" value="1"/>
</dbReference>
<comment type="caution">
    <text evidence="1">The sequence shown here is derived from an EMBL/GenBank/DDBJ whole genome shotgun (WGS) entry which is preliminary data.</text>
</comment>
<dbReference type="eggNOG" id="COG0119">
    <property type="taxonomic scope" value="Bacteria"/>
</dbReference>
<evidence type="ECO:0000313" key="2">
    <source>
        <dbReference type="Proteomes" id="UP000009017"/>
    </source>
</evidence>
<reference evidence="1 2" key="1">
    <citation type="submission" date="2012-03" db="EMBL/GenBank/DDBJ databases">
        <title>The Genome Sequence of Bartonella melophagi K-2C.</title>
        <authorList>
            <consortium name="The Broad Institute Genome Sequencing Platform"/>
            <consortium name="The Broad Institute Genome Sequencing Center for Infectious Disease"/>
            <person name="Feldgarden M."/>
            <person name="Kirby J."/>
            <person name="Kosoy M."/>
            <person name="Birtles R."/>
            <person name="Probert W.S."/>
            <person name="Chiaraviglio L."/>
            <person name="Young S.K."/>
            <person name="Zeng Q."/>
            <person name="Gargeya S."/>
            <person name="Fitzgerald M."/>
            <person name="Haas B."/>
            <person name="Abouelleil A."/>
            <person name="Alvarado L."/>
            <person name="Arachchi H.M."/>
            <person name="Berlin A."/>
            <person name="Chapman S.B."/>
            <person name="Gearin G."/>
            <person name="Goldberg J."/>
            <person name="Griggs A."/>
            <person name="Gujja S."/>
            <person name="Hansen M."/>
            <person name="Heiman D."/>
            <person name="Howarth C."/>
            <person name="Larimer J."/>
            <person name="Lui A."/>
            <person name="MacDonald P.J.P."/>
            <person name="McCowen C."/>
            <person name="Montmayeur A."/>
            <person name="Murphy C."/>
            <person name="Neiman D."/>
            <person name="Pearson M."/>
            <person name="Priest M."/>
            <person name="Roberts A."/>
            <person name="Saif S."/>
            <person name="Shea T."/>
            <person name="Sisk P."/>
            <person name="Stolte C."/>
            <person name="Sykes S."/>
            <person name="Wortman J."/>
            <person name="Nusbaum C."/>
            <person name="Birren B."/>
        </authorList>
    </citation>
    <scope>NUCLEOTIDE SEQUENCE [LARGE SCALE GENOMIC DNA]</scope>
    <source>
        <strain evidence="1 2">K-2C</strain>
    </source>
</reference>
<accession>J1JZ44</accession>
<name>J1JZ44_9HYPH</name>
<keyword evidence="2" id="KW-1185">Reference proteome</keyword>
<proteinExistence type="predicted"/>
<gene>
    <name evidence="1" type="ORF">ME3_01020</name>
</gene>
<dbReference type="EMBL" id="AIMA01000014">
    <property type="protein sequence ID" value="EJF89970.1"/>
    <property type="molecule type" value="Genomic_DNA"/>
</dbReference>
<dbReference type="Gene3D" id="3.20.20.70">
    <property type="entry name" value="Aldolase class I"/>
    <property type="match status" value="1"/>
</dbReference>
<dbReference type="HOGENOM" id="CLU_2970092_0_0_5"/>
<sequence length="63" mass="7375">MLKHLDVTLRDGGYRNQFSFPLEYIMEHIKNLTEILVKYIEIGCRKGSLKSMDNMGLCFNDYA</sequence>
<dbReference type="InterPro" id="IPR013785">
    <property type="entry name" value="Aldolase_TIM"/>
</dbReference>
<evidence type="ECO:0008006" key="3">
    <source>
        <dbReference type="Google" id="ProtNLM"/>
    </source>
</evidence>
<dbReference type="Proteomes" id="UP000009017">
    <property type="component" value="Unassembled WGS sequence"/>
</dbReference>
<organism evidence="1 2">
    <name type="scientific">Bartonella melophagi K-2C</name>
    <dbReference type="NCBI Taxonomy" id="1094557"/>
    <lineage>
        <taxon>Bacteria</taxon>
        <taxon>Pseudomonadati</taxon>
        <taxon>Pseudomonadota</taxon>
        <taxon>Alphaproteobacteria</taxon>
        <taxon>Hyphomicrobiales</taxon>
        <taxon>Bartonellaceae</taxon>
        <taxon>Bartonella</taxon>
    </lineage>
</organism>